<dbReference type="HOGENOM" id="CLU_2377129_0_0_1"/>
<proteinExistence type="predicted"/>
<name>F0WAC7_9STRA</name>
<accession>F0WAC7</accession>
<evidence type="ECO:0000313" key="1">
    <source>
        <dbReference type="EMBL" id="CCA18098.1"/>
    </source>
</evidence>
<reference evidence="1" key="2">
    <citation type="submission" date="2011-02" db="EMBL/GenBank/DDBJ databases">
        <authorList>
            <person name="MacLean D."/>
        </authorList>
    </citation>
    <scope>NUCLEOTIDE SEQUENCE</scope>
</reference>
<reference evidence="1" key="1">
    <citation type="journal article" date="2011" name="PLoS Biol.">
        <title>Gene gain and loss during evolution of obligate parasitism in the white rust pathogen of Arabidopsis thaliana.</title>
        <authorList>
            <person name="Kemen E."/>
            <person name="Gardiner A."/>
            <person name="Schultz-Larsen T."/>
            <person name="Kemen A.C."/>
            <person name="Balmuth A.L."/>
            <person name="Robert-Seilaniantz A."/>
            <person name="Bailey K."/>
            <person name="Holub E."/>
            <person name="Studholme D.J."/>
            <person name="Maclean D."/>
            <person name="Jones J.D."/>
        </authorList>
    </citation>
    <scope>NUCLEOTIDE SEQUENCE</scope>
</reference>
<protein>
    <submittedName>
        <fullName evidence="1">AlNc14C45G3657 protein</fullName>
    </submittedName>
</protein>
<dbReference type="EMBL" id="FR824090">
    <property type="protein sequence ID" value="CCA18098.1"/>
    <property type="molecule type" value="Genomic_DNA"/>
</dbReference>
<sequence>MYPGQQVALVTSVGQAPNPPSGFVPHRAGQGLIEKQKTIPCDSAREIISLDTIDWPEHHLEQRLLQLIGWMAKPTTSNQKKLRSLNKVLRGHGIR</sequence>
<organism evidence="1">
    <name type="scientific">Albugo laibachii Nc14</name>
    <dbReference type="NCBI Taxonomy" id="890382"/>
    <lineage>
        <taxon>Eukaryota</taxon>
        <taxon>Sar</taxon>
        <taxon>Stramenopiles</taxon>
        <taxon>Oomycota</taxon>
        <taxon>Peronosporomycetes</taxon>
        <taxon>Albuginales</taxon>
        <taxon>Albuginaceae</taxon>
        <taxon>Albugo</taxon>
    </lineage>
</organism>
<gene>
    <name evidence="1" type="primary">AlNc14C45G3657</name>
    <name evidence="1" type="ORF">ALNC14_042410</name>
</gene>
<dbReference type="AlphaFoldDB" id="F0WAC7"/>